<keyword evidence="5" id="KW-0503">Monooxygenase</keyword>
<dbReference type="Gene3D" id="3.50.50.60">
    <property type="entry name" value="FAD/NAD(P)-binding domain"/>
    <property type="match status" value="1"/>
</dbReference>
<organism evidence="7 8">
    <name type="scientific">Aulographum hederae CBS 113979</name>
    <dbReference type="NCBI Taxonomy" id="1176131"/>
    <lineage>
        <taxon>Eukaryota</taxon>
        <taxon>Fungi</taxon>
        <taxon>Dikarya</taxon>
        <taxon>Ascomycota</taxon>
        <taxon>Pezizomycotina</taxon>
        <taxon>Dothideomycetes</taxon>
        <taxon>Pleosporomycetidae</taxon>
        <taxon>Aulographales</taxon>
        <taxon>Aulographaceae</taxon>
    </lineage>
</organism>
<dbReference type="PRINTS" id="PR00420">
    <property type="entry name" value="RNGMNOXGNASE"/>
</dbReference>
<dbReference type="Pfam" id="PF01494">
    <property type="entry name" value="FAD_binding_3"/>
    <property type="match status" value="1"/>
</dbReference>
<dbReference type="InterPro" id="IPR002938">
    <property type="entry name" value="FAD-bd"/>
</dbReference>
<dbReference type="InterPro" id="IPR036188">
    <property type="entry name" value="FAD/NAD-bd_sf"/>
</dbReference>
<comment type="similarity">
    <text evidence="1">Belongs to the paxM FAD-dependent monooxygenase family.</text>
</comment>
<name>A0A6G1GPK1_9PEZI</name>
<reference evidence="7" key="1">
    <citation type="journal article" date="2020" name="Stud. Mycol.">
        <title>101 Dothideomycetes genomes: a test case for predicting lifestyles and emergence of pathogens.</title>
        <authorList>
            <person name="Haridas S."/>
            <person name="Albert R."/>
            <person name="Binder M."/>
            <person name="Bloem J."/>
            <person name="Labutti K."/>
            <person name="Salamov A."/>
            <person name="Andreopoulos B."/>
            <person name="Baker S."/>
            <person name="Barry K."/>
            <person name="Bills G."/>
            <person name="Bluhm B."/>
            <person name="Cannon C."/>
            <person name="Castanera R."/>
            <person name="Culley D."/>
            <person name="Daum C."/>
            <person name="Ezra D."/>
            <person name="Gonzalez J."/>
            <person name="Henrissat B."/>
            <person name="Kuo A."/>
            <person name="Liang C."/>
            <person name="Lipzen A."/>
            <person name="Lutzoni F."/>
            <person name="Magnuson J."/>
            <person name="Mondo S."/>
            <person name="Nolan M."/>
            <person name="Ohm R."/>
            <person name="Pangilinan J."/>
            <person name="Park H.-J."/>
            <person name="Ramirez L."/>
            <person name="Alfaro M."/>
            <person name="Sun H."/>
            <person name="Tritt A."/>
            <person name="Yoshinaga Y."/>
            <person name="Zwiers L.-H."/>
            <person name="Turgeon B."/>
            <person name="Goodwin S."/>
            <person name="Spatafora J."/>
            <person name="Crous P."/>
            <person name="Grigoriev I."/>
        </authorList>
    </citation>
    <scope>NUCLEOTIDE SEQUENCE</scope>
    <source>
        <strain evidence="7">CBS 113979</strain>
    </source>
</reference>
<keyword evidence="2" id="KW-0285">Flavoprotein</keyword>
<evidence type="ECO:0000256" key="3">
    <source>
        <dbReference type="ARBA" id="ARBA00022827"/>
    </source>
</evidence>
<evidence type="ECO:0000256" key="1">
    <source>
        <dbReference type="ARBA" id="ARBA00007992"/>
    </source>
</evidence>
<keyword evidence="4" id="KW-0560">Oxidoreductase</keyword>
<dbReference type="AlphaFoldDB" id="A0A6G1GPK1"/>
<dbReference type="OrthoDB" id="16820at2759"/>
<feature type="domain" description="FAD-binding" evidence="6">
    <location>
        <begin position="8"/>
        <end position="366"/>
    </location>
</feature>
<dbReference type="PANTHER" id="PTHR13789:SF238">
    <property type="entry name" value="PUTATIVE (AFU_ORTHOLOGUE AFUA_2G01680)-RELATED"/>
    <property type="match status" value="1"/>
</dbReference>
<gene>
    <name evidence="7" type="ORF">K402DRAFT_407408</name>
</gene>
<keyword evidence="3" id="KW-0274">FAD</keyword>
<dbReference type="GO" id="GO:0004497">
    <property type="term" value="F:monooxygenase activity"/>
    <property type="evidence" value="ECO:0007669"/>
    <property type="project" value="UniProtKB-KW"/>
</dbReference>
<dbReference type="GO" id="GO:0071949">
    <property type="term" value="F:FAD binding"/>
    <property type="evidence" value="ECO:0007669"/>
    <property type="project" value="InterPro"/>
</dbReference>
<evidence type="ECO:0000313" key="8">
    <source>
        <dbReference type="Proteomes" id="UP000800041"/>
    </source>
</evidence>
<dbReference type="FunFam" id="3.50.50.60:FF:000115">
    <property type="entry name" value="Salicylate hydroxylase, putative"/>
    <property type="match status" value="1"/>
</dbReference>
<dbReference type="SUPFAM" id="SSF51905">
    <property type="entry name" value="FAD/NAD(P)-binding domain"/>
    <property type="match status" value="1"/>
</dbReference>
<keyword evidence="8" id="KW-1185">Reference proteome</keyword>
<evidence type="ECO:0000313" key="7">
    <source>
        <dbReference type="EMBL" id="KAF1982744.1"/>
    </source>
</evidence>
<sequence>MASPILQLDIVIVGAGLSGIAASIECAKSGHNVTVLESTKELTEVGAGLQVTPNATRLLQSWGVYDRLKSAAVEPKSLTVHRYTGSVLSHEVDYDVQMRKKYGAPFADIHRGDLQLALVSRARQLGVVFKLNQKVVKIDFKTPRPTITAEIGSSGRSANYSPDLIVAADGLWSKCRECFLGQRDRPLPTGDLAYRVVLTLDQIEDQKLRDLVENPSVHFWIGPNAHAVGYSMRGGNMYNIVLLVPDDLPESVSKQAGSVEEIRKLFQGWDPILTQFLDYVSNVDKWKLMHRAPLDSWISERADFVMIGDSCHPMLPYLAQGANSSIEDGAVLGKLLANLTSRSQVPAALQMFEKLRKTRGEAIVRETFKQRQDFHMVDGPEQEHRDEVFLSKLGKEIDCAFPSRWQCPVVQPWLYGYDAEKEVAEALAKAKLDHSNQSGL</sequence>
<dbReference type="EMBL" id="ML977181">
    <property type="protein sequence ID" value="KAF1982744.1"/>
    <property type="molecule type" value="Genomic_DNA"/>
</dbReference>
<evidence type="ECO:0000259" key="6">
    <source>
        <dbReference type="Pfam" id="PF01494"/>
    </source>
</evidence>
<dbReference type="Proteomes" id="UP000800041">
    <property type="component" value="Unassembled WGS sequence"/>
</dbReference>
<evidence type="ECO:0000256" key="4">
    <source>
        <dbReference type="ARBA" id="ARBA00023002"/>
    </source>
</evidence>
<dbReference type="SUPFAM" id="SSF54373">
    <property type="entry name" value="FAD-linked reductases, C-terminal domain"/>
    <property type="match status" value="1"/>
</dbReference>
<dbReference type="PANTHER" id="PTHR13789">
    <property type="entry name" value="MONOOXYGENASE"/>
    <property type="match status" value="1"/>
</dbReference>
<protein>
    <submittedName>
        <fullName evidence="7">FAD/NAD(P)-binding domain-containing protein</fullName>
    </submittedName>
</protein>
<evidence type="ECO:0000256" key="5">
    <source>
        <dbReference type="ARBA" id="ARBA00023033"/>
    </source>
</evidence>
<accession>A0A6G1GPK1</accession>
<evidence type="ECO:0000256" key="2">
    <source>
        <dbReference type="ARBA" id="ARBA00022630"/>
    </source>
</evidence>
<proteinExistence type="inferred from homology"/>
<dbReference type="InterPro" id="IPR050493">
    <property type="entry name" value="FAD-dep_Monooxygenase_BioMet"/>
</dbReference>